<dbReference type="OrthoDB" id="1898221at2759"/>
<dbReference type="Pfam" id="PF13193">
    <property type="entry name" value="AMP-binding_C"/>
    <property type="match status" value="1"/>
</dbReference>
<dbReference type="EMBL" id="ALBS01000240">
    <property type="protein sequence ID" value="EJT47447.1"/>
    <property type="molecule type" value="Genomic_DNA"/>
</dbReference>
<dbReference type="KEGG" id="tasa:A1Q1_03702"/>
<comment type="caution">
    <text evidence="5">The sequence shown here is derived from an EMBL/GenBank/DDBJ whole genome shotgun (WGS) entry which is preliminary data.</text>
</comment>
<dbReference type="HOGENOM" id="CLU_000022_59_2_1"/>
<dbReference type="Pfam" id="PF00501">
    <property type="entry name" value="AMP-binding"/>
    <property type="match status" value="1"/>
</dbReference>
<dbReference type="Gene3D" id="3.30.300.30">
    <property type="match status" value="1"/>
</dbReference>
<accession>J6EX92</accession>
<dbReference type="PANTHER" id="PTHR24096:SF149">
    <property type="entry name" value="AMP-BINDING DOMAIN-CONTAINING PROTEIN-RELATED"/>
    <property type="match status" value="1"/>
</dbReference>
<dbReference type="Proteomes" id="UP000002748">
    <property type="component" value="Unassembled WGS sequence"/>
</dbReference>
<dbReference type="RefSeq" id="XP_014178927.1">
    <property type="nucleotide sequence ID" value="XM_014323452.1"/>
</dbReference>
<dbReference type="InterPro" id="IPR042099">
    <property type="entry name" value="ANL_N_sf"/>
</dbReference>
<dbReference type="AlphaFoldDB" id="J6EX92"/>
<evidence type="ECO:0000259" key="4">
    <source>
        <dbReference type="Pfam" id="PF13193"/>
    </source>
</evidence>
<feature type="domain" description="AMP-binding enzyme C-terminal" evidence="4">
    <location>
        <begin position="454"/>
        <end position="531"/>
    </location>
</feature>
<dbReference type="Gene3D" id="3.40.50.12780">
    <property type="entry name" value="N-terminal domain of ligase-like"/>
    <property type="match status" value="1"/>
</dbReference>
<dbReference type="PANTHER" id="PTHR24096">
    <property type="entry name" value="LONG-CHAIN-FATTY-ACID--COA LIGASE"/>
    <property type="match status" value="1"/>
</dbReference>
<evidence type="ECO:0000259" key="3">
    <source>
        <dbReference type="Pfam" id="PF00501"/>
    </source>
</evidence>
<protein>
    <submittedName>
        <fullName evidence="5">AMP binding protein</fullName>
    </submittedName>
</protein>
<dbReference type="GO" id="GO:0016405">
    <property type="term" value="F:CoA-ligase activity"/>
    <property type="evidence" value="ECO:0007669"/>
    <property type="project" value="TreeGrafter"/>
</dbReference>
<evidence type="ECO:0000256" key="2">
    <source>
        <dbReference type="ARBA" id="ARBA00022598"/>
    </source>
</evidence>
<name>J6EX92_TRIAS</name>
<gene>
    <name evidence="5" type="ORF">A1Q1_03702</name>
</gene>
<dbReference type="GeneID" id="25987215"/>
<dbReference type="FunFam" id="3.30.300.30:FF:000007">
    <property type="entry name" value="4-coumarate--CoA ligase 2"/>
    <property type="match status" value="1"/>
</dbReference>
<dbReference type="InterPro" id="IPR000873">
    <property type="entry name" value="AMP-dep_synth/lig_dom"/>
</dbReference>
<dbReference type="InterPro" id="IPR020845">
    <property type="entry name" value="AMP-binding_CS"/>
</dbReference>
<organism evidence="5 6">
    <name type="scientific">Trichosporon asahii var. asahii (strain ATCC 90039 / CBS 2479 / JCM 2466 / KCTC 7840 / NBRC 103889/ NCYC 2677 / UAMH 7654)</name>
    <name type="common">Yeast</name>
    <dbReference type="NCBI Taxonomy" id="1186058"/>
    <lineage>
        <taxon>Eukaryota</taxon>
        <taxon>Fungi</taxon>
        <taxon>Dikarya</taxon>
        <taxon>Basidiomycota</taxon>
        <taxon>Agaricomycotina</taxon>
        <taxon>Tremellomycetes</taxon>
        <taxon>Trichosporonales</taxon>
        <taxon>Trichosporonaceae</taxon>
        <taxon>Trichosporon</taxon>
    </lineage>
</organism>
<dbReference type="InterPro" id="IPR025110">
    <property type="entry name" value="AMP-bd_C"/>
</dbReference>
<feature type="domain" description="AMP-dependent synthetase/ligase" evidence="3">
    <location>
        <begin position="39"/>
        <end position="403"/>
    </location>
</feature>
<proteinExistence type="inferred from homology"/>
<dbReference type="PROSITE" id="PS00455">
    <property type="entry name" value="AMP_BINDING"/>
    <property type="match status" value="1"/>
</dbReference>
<comment type="similarity">
    <text evidence="1">Belongs to the ATP-dependent AMP-binding enzyme family.</text>
</comment>
<dbReference type="VEuPathDB" id="FungiDB:A1Q1_03702"/>
<evidence type="ECO:0000256" key="1">
    <source>
        <dbReference type="ARBA" id="ARBA00006432"/>
    </source>
</evidence>
<evidence type="ECO:0000313" key="5">
    <source>
        <dbReference type="EMBL" id="EJT47447.1"/>
    </source>
</evidence>
<evidence type="ECO:0000313" key="6">
    <source>
        <dbReference type="Proteomes" id="UP000002748"/>
    </source>
</evidence>
<dbReference type="CDD" id="cd05911">
    <property type="entry name" value="Firefly_Luc_like"/>
    <property type="match status" value="1"/>
</dbReference>
<keyword evidence="2" id="KW-0436">Ligase</keyword>
<sequence length="553" mass="59681">MPPNIIRPQLPPPFLPTLSAWEYVFPSGPGISPGAGPWPGETTAFIDGLTGRSMTRAEVHDTALKLKGGLNARGVKRGDTAAIFGSNSIEWALAAWGCLAAGVVVTPCSSAFGTSELTYQLNDSGATVLFISPELLPVFEKCRSELKFSFPSDRVILLTPPDAPNQKYPSLWSSLGPLSEPEPFNGVDAHETAWLCYSSGTTGLPKGVQTTHHNLTTQFETTTLIRPLPKHGQDVILGFLPFSHMYGILAVVTTPVLAGVPAIILPKYDELAALKLMQKYKVTKFSAVPAVLLGLVHSPHVPRHDVSSLVEIRCGAAPMGPELAALFRARFPNCVISQGYGMTEASPAITLPTPEDDRAGRPGVGRLVPSYEARIVTESGEDAQPGQPGEIWVRGPNVMRGYHGKPDANAKSFAPGHWFKTGDVLYQDEEGGFHVVDRIKELIKCKGFQVPPAEMESLLLSHPDIVDSGVVGVYDAAQATELPRAYVVLESGKQVAPQEIAQWVANRVAQYKKLRGGVVVVEGIPRGATGKIMRNKLRERAKEEWEAEGRARL</sequence>
<reference evidence="5 6" key="1">
    <citation type="journal article" date="2012" name="Eukaryot. Cell">
        <title>Draft genome sequence of CBS 2479, the standard type strain of Trichosporon asahii.</title>
        <authorList>
            <person name="Yang R.Y."/>
            <person name="Li H.T."/>
            <person name="Zhu H."/>
            <person name="Zhou G.P."/>
            <person name="Wang M."/>
            <person name="Wang L."/>
        </authorList>
    </citation>
    <scope>NUCLEOTIDE SEQUENCE [LARGE SCALE GENOMIC DNA]</scope>
    <source>
        <strain evidence="6">ATCC 90039 / CBS 2479 / JCM 2466 / KCTC 7840 / NCYC 2677 / UAMH 7654</strain>
    </source>
</reference>
<dbReference type="InterPro" id="IPR045851">
    <property type="entry name" value="AMP-bd_C_sf"/>
</dbReference>
<dbReference type="SUPFAM" id="SSF56801">
    <property type="entry name" value="Acetyl-CoA synthetase-like"/>
    <property type="match status" value="1"/>
</dbReference>